<dbReference type="Gene3D" id="3.40.570.10">
    <property type="entry name" value="Extracellular Endonuclease, subunit A"/>
    <property type="match status" value="1"/>
</dbReference>
<dbReference type="InterPro" id="IPR044927">
    <property type="entry name" value="Endonuclea_NS_2"/>
</dbReference>
<evidence type="ECO:0000313" key="4">
    <source>
        <dbReference type="Proteomes" id="UP001169006"/>
    </source>
</evidence>
<dbReference type="GO" id="GO:0004519">
    <property type="term" value="F:endonuclease activity"/>
    <property type="evidence" value="ECO:0007669"/>
    <property type="project" value="UniProtKB-KW"/>
</dbReference>
<dbReference type="RefSeq" id="WP_302077232.1">
    <property type="nucleotide sequence ID" value="NZ_JAUKWQ010000003.1"/>
</dbReference>
<keyword evidence="3" id="KW-0378">Hydrolase</keyword>
<protein>
    <submittedName>
        <fullName evidence="3">DNA/RNA non-specific endonuclease</fullName>
    </submittedName>
</protein>
<accession>A0ABT8SXD1</accession>
<dbReference type="InterPro" id="IPR044929">
    <property type="entry name" value="DNA/RNA_non-sp_Endonuclease_sf"/>
</dbReference>
<feature type="region of interest" description="Disordered" evidence="1">
    <location>
        <begin position="1"/>
        <end position="52"/>
    </location>
</feature>
<feature type="region of interest" description="Disordered" evidence="1">
    <location>
        <begin position="420"/>
        <end position="444"/>
    </location>
</feature>
<proteinExistence type="predicted"/>
<keyword evidence="4" id="KW-1185">Reference proteome</keyword>
<evidence type="ECO:0000259" key="2">
    <source>
        <dbReference type="Pfam" id="PF13930"/>
    </source>
</evidence>
<name>A0ABT8SXD1_9HYPH</name>
<keyword evidence="3" id="KW-0540">Nuclease</keyword>
<feature type="compositionally biased region" description="Basic and acidic residues" evidence="1">
    <location>
        <begin position="435"/>
        <end position="444"/>
    </location>
</feature>
<reference evidence="3" key="1">
    <citation type="journal article" date="2015" name="Int. J. Syst. Evol. Microbiol.">
        <title>Rhizobium oryzicola sp. nov., potential plant-growth-promoting endophytic bacteria isolated from rice roots.</title>
        <authorList>
            <person name="Zhang X.X."/>
            <person name="Gao J.S."/>
            <person name="Cao Y.H."/>
            <person name="Sheirdil R.A."/>
            <person name="Wang X.C."/>
            <person name="Zhang L."/>
        </authorList>
    </citation>
    <scope>NUCLEOTIDE SEQUENCE</scope>
    <source>
        <strain evidence="3">05753</strain>
    </source>
</reference>
<feature type="domain" description="Type VII secretion system protein EssD-like" evidence="2">
    <location>
        <begin position="399"/>
        <end position="517"/>
    </location>
</feature>
<feature type="compositionally biased region" description="Polar residues" evidence="1">
    <location>
        <begin position="28"/>
        <end position="37"/>
    </location>
</feature>
<reference evidence="3" key="2">
    <citation type="submission" date="2023-07" db="EMBL/GenBank/DDBJ databases">
        <authorList>
            <person name="Sun H."/>
        </authorList>
    </citation>
    <scope>NUCLEOTIDE SEQUENCE</scope>
    <source>
        <strain evidence="3">05753</strain>
    </source>
</reference>
<dbReference type="Pfam" id="PF13930">
    <property type="entry name" value="Endonuclea_NS_2"/>
    <property type="match status" value="1"/>
</dbReference>
<comment type="caution">
    <text evidence="3">The sequence shown here is derived from an EMBL/GenBank/DDBJ whole genome shotgun (WGS) entry which is preliminary data.</text>
</comment>
<evidence type="ECO:0000313" key="3">
    <source>
        <dbReference type="EMBL" id="MDO1583077.1"/>
    </source>
</evidence>
<dbReference type="EMBL" id="JAUKWQ010000003">
    <property type="protein sequence ID" value="MDO1583077.1"/>
    <property type="molecule type" value="Genomic_DNA"/>
</dbReference>
<organism evidence="3 4">
    <name type="scientific">Rhizobium oryzicola</name>
    <dbReference type="NCBI Taxonomy" id="1232668"/>
    <lineage>
        <taxon>Bacteria</taxon>
        <taxon>Pseudomonadati</taxon>
        <taxon>Pseudomonadota</taxon>
        <taxon>Alphaproteobacteria</taxon>
        <taxon>Hyphomicrobiales</taxon>
        <taxon>Rhizobiaceae</taxon>
        <taxon>Rhizobium/Agrobacterium group</taxon>
        <taxon>Rhizobium</taxon>
    </lineage>
</organism>
<gene>
    <name evidence="3" type="ORF">Q2T52_13380</name>
</gene>
<keyword evidence="3" id="KW-0255">Endonuclease</keyword>
<dbReference type="Proteomes" id="UP001169006">
    <property type="component" value="Unassembled WGS sequence"/>
</dbReference>
<sequence>MSDDEPSASQPEPMEYVRVDPVTGKLQPLSSANQNKPAIQKPTAPNPAPPEVVNKEGKALAIVTSPDVCRSPKVPIPYMTWGMGEDDLNYSPNVRANGKVIKLQTSKFFCCYGDEPGVGKGVKSGTVGDVVEPVTSSTIVRANGQWVQRHTDRCTLNKGNAPGEYVYVKSTETHKAPDGKDAHDKTRDEKIAEYAKSKGWTRAADGGWNTNPGGFGWASNEKVGEEMDYVNSGRGNVKPLSLGSGPSELKAYKPSLTERIEGSVQSGLMSLGMDKYWAGEYGRRAGTVAGFVPGLGNAMDADDAKRSFKSGQYLLGGIQTVGAATGLGVGKIATKGLTKGAEKLVQKEAEQAAVKAAEERAAKEAAESAAKKEADAAAKKKAEAEAVQASGKAGGRITANSYEYEIDELGRTVRAKGKLKLKKAPRNTGNQRKAGGPDRLKSDQGGHLIGSRFNGPSELFNTVAQNQNLNQGAWKAMENSWEQALKSGKEVYVDVKPIYNGSALRPSGFDVKYKIDGKPFSRSFENVSGQKF</sequence>
<evidence type="ECO:0000256" key="1">
    <source>
        <dbReference type="SAM" id="MobiDB-lite"/>
    </source>
</evidence>
<dbReference type="Pfam" id="PF13665">
    <property type="entry name" value="Tox-PAAR-like"/>
    <property type="match status" value="1"/>
</dbReference>